<proteinExistence type="predicted"/>
<dbReference type="EMBL" id="CP015193">
    <property type="protein sequence ID" value="ASJ16379.1"/>
    <property type="molecule type" value="Genomic_DNA"/>
</dbReference>
<accession>A0A2Z2NEU8</accession>
<dbReference type="Proteomes" id="UP000250189">
    <property type="component" value="Chromosome"/>
</dbReference>
<evidence type="ECO:0000313" key="2">
    <source>
        <dbReference type="EMBL" id="ASJ16379.1"/>
    </source>
</evidence>
<gene>
    <name evidence="2" type="ORF">A3L04_04470</name>
</gene>
<dbReference type="GeneID" id="33321804"/>
<evidence type="ECO:0008006" key="4">
    <source>
        <dbReference type="Google" id="ProtNLM"/>
    </source>
</evidence>
<evidence type="ECO:0000313" key="3">
    <source>
        <dbReference type="Proteomes" id="UP000250189"/>
    </source>
</evidence>
<sequence length="133" mass="14273">MMGHMAIFGLGVFAFIVAFILYLAVEAVFIYGGAKLAGIEGASFGKAFIAALALLILMPIFGFIFGIVFAFVPIIGHILALLLTFLAGLWIIKVVFSTSWIKAFITAIFAFILAILVAFFLAVLFGLSLFALL</sequence>
<dbReference type="RefSeq" id="WP_068578813.1">
    <property type="nucleotide sequence ID" value="NZ_CP015193.1"/>
</dbReference>
<organism evidence="2 3">
    <name type="scientific">Thermococcus chitonophagus</name>
    <dbReference type="NCBI Taxonomy" id="54262"/>
    <lineage>
        <taxon>Archaea</taxon>
        <taxon>Methanobacteriati</taxon>
        <taxon>Methanobacteriota</taxon>
        <taxon>Thermococci</taxon>
        <taxon>Thermococcales</taxon>
        <taxon>Thermococcaceae</taxon>
        <taxon>Thermococcus</taxon>
    </lineage>
</organism>
<feature type="transmembrane region" description="Helical" evidence="1">
    <location>
        <begin position="44"/>
        <end position="68"/>
    </location>
</feature>
<dbReference type="AlphaFoldDB" id="A0A2Z2NEU8"/>
<evidence type="ECO:0000256" key="1">
    <source>
        <dbReference type="SAM" id="Phobius"/>
    </source>
</evidence>
<reference evidence="2 3" key="1">
    <citation type="submission" date="2016-04" db="EMBL/GenBank/DDBJ databases">
        <title>Complete genome sequence of Thermococcus chitonophagus type strain GC74.</title>
        <authorList>
            <person name="Oger P.M."/>
        </authorList>
    </citation>
    <scope>NUCLEOTIDE SEQUENCE [LARGE SCALE GENOMIC DNA]</scope>
    <source>
        <strain evidence="2 3">GC74</strain>
    </source>
</reference>
<keyword evidence="1" id="KW-0812">Transmembrane</keyword>
<feature type="transmembrane region" description="Helical" evidence="1">
    <location>
        <begin position="104"/>
        <end position="132"/>
    </location>
</feature>
<feature type="transmembrane region" description="Helical" evidence="1">
    <location>
        <begin position="74"/>
        <end position="92"/>
    </location>
</feature>
<name>A0A2Z2NEU8_9EURY</name>
<keyword evidence="1" id="KW-1133">Transmembrane helix</keyword>
<keyword evidence="1" id="KW-0472">Membrane</keyword>
<keyword evidence="3" id="KW-1185">Reference proteome</keyword>
<protein>
    <recommendedName>
        <fullName evidence="4">Yip1 domain-containing protein</fullName>
    </recommendedName>
</protein>
<feature type="transmembrane region" description="Helical" evidence="1">
    <location>
        <begin position="6"/>
        <end position="32"/>
    </location>
</feature>